<dbReference type="Gene3D" id="3.20.20.140">
    <property type="entry name" value="Metal-dependent hydrolases"/>
    <property type="match status" value="1"/>
</dbReference>
<dbReference type="EMBL" id="CP014674">
    <property type="protein sequence ID" value="AOX15991.1"/>
    <property type="molecule type" value="Genomic_DNA"/>
</dbReference>
<proteinExistence type="inferred from homology"/>
<dbReference type="GO" id="GO:0004000">
    <property type="term" value="F:adenosine deaminase activity"/>
    <property type="evidence" value="ECO:0007669"/>
    <property type="project" value="TreeGrafter"/>
</dbReference>
<evidence type="ECO:0000256" key="3">
    <source>
        <dbReference type="ARBA" id="ARBA00012784"/>
    </source>
</evidence>
<evidence type="ECO:0000256" key="1">
    <source>
        <dbReference type="ARBA" id="ARBA00001947"/>
    </source>
</evidence>
<dbReference type="Proteomes" id="UP000179145">
    <property type="component" value="Chromosome"/>
</dbReference>
<name>A0A1D8UQT5_9PROT</name>
<dbReference type="InterPro" id="IPR006330">
    <property type="entry name" value="Ado/ade_deaminase"/>
</dbReference>
<evidence type="ECO:0000256" key="6">
    <source>
        <dbReference type="ARBA" id="ARBA00022833"/>
    </source>
</evidence>
<dbReference type="PANTHER" id="PTHR11409">
    <property type="entry name" value="ADENOSINE DEAMINASE"/>
    <property type="match status" value="1"/>
</dbReference>
<evidence type="ECO:0000256" key="2">
    <source>
        <dbReference type="ARBA" id="ARBA00006676"/>
    </source>
</evidence>
<dbReference type="InterPro" id="IPR001365">
    <property type="entry name" value="A_deaminase_dom"/>
</dbReference>
<dbReference type="STRING" id="153496.A0U89_01290"/>
<dbReference type="OrthoDB" id="105475at2"/>
<keyword evidence="8" id="KW-1185">Reference proteome</keyword>
<keyword evidence="5" id="KW-0378">Hydrolase</keyword>
<keyword evidence="4" id="KW-0479">Metal-binding</keyword>
<dbReference type="GO" id="GO:0005829">
    <property type="term" value="C:cytosol"/>
    <property type="evidence" value="ECO:0007669"/>
    <property type="project" value="TreeGrafter"/>
</dbReference>
<dbReference type="RefSeq" id="WP_070401828.1">
    <property type="nucleotide sequence ID" value="NZ_BJVW01000004.1"/>
</dbReference>
<dbReference type="GO" id="GO:0046872">
    <property type="term" value="F:metal ion binding"/>
    <property type="evidence" value="ECO:0007669"/>
    <property type="project" value="UniProtKB-KW"/>
</dbReference>
<evidence type="ECO:0000313" key="8">
    <source>
        <dbReference type="Proteomes" id="UP000179145"/>
    </source>
</evidence>
<protein>
    <recommendedName>
        <fullName evidence="3">adenosine deaminase</fullName>
        <ecNumber evidence="3">3.5.4.4</ecNumber>
    </recommendedName>
</protein>
<dbReference type="GO" id="GO:0043103">
    <property type="term" value="P:hypoxanthine salvage"/>
    <property type="evidence" value="ECO:0007669"/>
    <property type="project" value="TreeGrafter"/>
</dbReference>
<sequence length="504" mass="55197">MFARLAFLALAALLALPAHADEPPEAKATARIFSQIRHDPARLAAFMRAFPKGADLHNHLLGAIYAESLLKWAAQDGDCISLTQAKILPSHCRLGMTGDAPANVVVENADAENAMIDAFSMRNFAPTSTDHSGHDHFFAAFNRFITVAPQHEGDMLAEALDHAGNDHILYVELMISPALGAMNNAGARNPLPGADFDAARKALATDLTPIVLQARRETDAMEQRARAILQCDTPQAHPGCAVTARYLFQTIRTMPPALVFAQLAAGYELAHTDPRFVGVNIVAPEDHPIALRDYGLQMRMFQALNHAYPDVKLSLHAGELAPGLVPPEELRHHIRDAVEIAGAKRIGHGADIAWEDNPADLLRDMATRRVMVEINLTSNDEILNLRGPGHPFSLYRKAGVPTALSTDDEGISRGDLTQEYIRAVATWPLSYGELKTLSRNGLTYAFIPGKSLWEHDQIITICQAPQSFACASFLHGNEKARLQLALEQNFADFEQTISREPLFQ</sequence>
<evidence type="ECO:0000256" key="4">
    <source>
        <dbReference type="ARBA" id="ARBA00022723"/>
    </source>
</evidence>
<dbReference type="SUPFAM" id="SSF51556">
    <property type="entry name" value="Metallo-dependent hydrolases"/>
    <property type="match status" value="1"/>
</dbReference>
<gene>
    <name evidence="7" type="ORF">A0U89_01290</name>
</gene>
<evidence type="ECO:0000313" key="7">
    <source>
        <dbReference type="EMBL" id="AOX15991.1"/>
    </source>
</evidence>
<dbReference type="KEGG" id="kba:A0U89_01290"/>
<dbReference type="GO" id="GO:0006154">
    <property type="term" value="P:adenosine catabolic process"/>
    <property type="evidence" value="ECO:0007669"/>
    <property type="project" value="TreeGrafter"/>
</dbReference>
<dbReference type="Pfam" id="PF00962">
    <property type="entry name" value="A_deaminase"/>
    <property type="match status" value="1"/>
</dbReference>
<reference evidence="7 8" key="1">
    <citation type="journal article" date="2016" name="Microb. Cell Fact.">
        <title>Dissection of exopolysaccharide biosynthesis in Kozakia baliensis.</title>
        <authorList>
            <person name="Brandt J.U."/>
            <person name="Jakob F."/>
            <person name="Behr J."/>
            <person name="Geissler A.J."/>
            <person name="Vogel R.F."/>
        </authorList>
    </citation>
    <scope>NUCLEOTIDE SEQUENCE [LARGE SCALE GENOMIC DNA]</scope>
    <source>
        <strain evidence="7 8">DSM 14400</strain>
    </source>
</reference>
<comment type="cofactor">
    <cofactor evidence="1">
        <name>Zn(2+)</name>
        <dbReference type="ChEBI" id="CHEBI:29105"/>
    </cofactor>
</comment>
<accession>A0A1D8UQT5</accession>
<dbReference type="GO" id="GO:0046103">
    <property type="term" value="P:inosine biosynthetic process"/>
    <property type="evidence" value="ECO:0007669"/>
    <property type="project" value="TreeGrafter"/>
</dbReference>
<dbReference type="InterPro" id="IPR032466">
    <property type="entry name" value="Metal_Hydrolase"/>
</dbReference>
<evidence type="ECO:0000256" key="5">
    <source>
        <dbReference type="ARBA" id="ARBA00022801"/>
    </source>
</evidence>
<comment type="similarity">
    <text evidence="2">Belongs to the metallo-dependent hydrolases superfamily. Adenosine and AMP deaminases family.</text>
</comment>
<dbReference type="PANTHER" id="PTHR11409:SF43">
    <property type="entry name" value="ADENOSINE DEAMINASE"/>
    <property type="match status" value="1"/>
</dbReference>
<dbReference type="AlphaFoldDB" id="A0A1D8UQT5"/>
<dbReference type="EC" id="3.5.4.4" evidence="3"/>
<keyword evidence="6" id="KW-0862">Zinc</keyword>
<dbReference type="eggNOG" id="COG1816">
    <property type="taxonomic scope" value="Bacteria"/>
</dbReference>
<organism evidence="7 8">
    <name type="scientific">Kozakia baliensis</name>
    <dbReference type="NCBI Taxonomy" id="153496"/>
    <lineage>
        <taxon>Bacteria</taxon>
        <taxon>Pseudomonadati</taxon>
        <taxon>Pseudomonadota</taxon>
        <taxon>Alphaproteobacteria</taxon>
        <taxon>Acetobacterales</taxon>
        <taxon>Acetobacteraceae</taxon>
        <taxon>Kozakia</taxon>
    </lineage>
</organism>